<dbReference type="OrthoDB" id="2443686at2759"/>
<feature type="chain" id="PRO_5013310007" evidence="1">
    <location>
        <begin position="21"/>
        <end position="104"/>
    </location>
</feature>
<proteinExistence type="predicted"/>
<sequence>MKVTVFTSIIAFAFFGIATASKAGPVAVREALPEPVGEDVPTFFKRACTPSKCLCNKVQGEFCGNQAINSNCLDSHVYECNSSTGKTCDFGVRSSCTKCGRLSC</sequence>
<dbReference type="Proteomes" id="UP000242287">
    <property type="component" value="Unassembled WGS sequence"/>
</dbReference>
<evidence type="ECO:0000256" key="1">
    <source>
        <dbReference type="SAM" id="SignalP"/>
    </source>
</evidence>
<dbReference type="AlphaFoldDB" id="A0A2A9NQE7"/>
<evidence type="ECO:0000313" key="2">
    <source>
        <dbReference type="EMBL" id="PFH49940.1"/>
    </source>
</evidence>
<dbReference type="STRING" id="703135.A0A2A9NQE7"/>
<protein>
    <submittedName>
        <fullName evidence="2">Uncharacterized protein</fullName>
    </submittedName>
</protein>
<reference evidence="2 3" key="1">
    <citation type="submission" date="2014-02" db="EMBL/GenBank/DDBJ databases">
        <title>Transposable element dynamics among asymbiotic and ectomycorrhizal Amanita fungi.</title>
        <authorList>
            <consortium name="DOE Joint Genome Institute"/>
            <person name="Hess J."/>
            <person name="Skrede I."/>
            <person name="Wolfe B."/>
            <person name="LaButti K."/>
            <person name="Ohm R.A."/>
            <person name="Grigoriev I.V."/>
            <person name="Pringle A."/>
        </authorList>
    </citation>
    <scope>NUCLEOTIDE SEQUENCE [LARGE SCALE GENOMIC DNA]</scope>
    <source>
        <strain evidence="2 3">SKay4041</strain>
    </source>
</reference>
<name>A0A2A9NQE7_9AGAR</name>
<keyword evidence="1" id="KW-0732">Signal</keyword>
<feature type="signal peptide" evidence="1">
    <location>
        <begin position="1"/>
        <end position="20"/>
    </location>
</feature>
<evidence type="ECO:0000313" key="3">
    <source>
        <dbReference type="Proteomes" id="UP000242287"/>
    </source>
</evidence>
<gene>
    <name evidence="2" type="ORF">AMATHDRAFT_48281</name>
</gene>
<accession>A0A2A9NQE7</accession>
<dbReference type="EMBL" id="KZ302015">
    <property type="protein sequence ID" value="PFH49940.1"/>
    <property type="molecule type" value="Genomic_DNA"/>
</dbReference>
<keyword evidence="3" id="KW-1185">Reference proteome</keyword>
<organism evidence="2 3">
    <name type="scientific">Amanita thiersii Skay4041</name>
    <dbReference type="NCBI Taxonomy" id="703135"/>
    <lineage>
        <taxon>Eukaryota</taxon>
        <taxon>Fungi</taxon>
        <taxon>Dikarya</taxon>
        <taxon>Basidiomycota</taxon>
        <taxon>Agaricomycotina</taxon>
        <taxon>Agaricomycetes</taxon>
        <taxon>Agaricomycetidae</taxon>
        <taxon>Agaricales</taxon>
        <taxon>Pluteineae</taxon>
        <taxon>Amanitaceae</taxon>
        <taxon>Amanita</taxon>
    </lineage>
</organism>